<accession>A0A8H5F2V9</accession>
<dbReference type="InterPro" id="IPR032675">
    <property type="entry name" value="LRR_dom_sf"/>
</dbReference>
<proteinExistence type="predicted"/>
<name>A0A8H5F2V9_9AGAR</name>
<evidence type="ECO:0000313" key="1">
    <source>
        <dbReference type="EMBL" id="KAF5321283.1"/>
    </source>
</evidence>
<dbReference type="Proteomes" id="UP000567179">
    <property type="component" value="Unassembled WGS sequence"/>
</dbReference>
<protein>
    <submittedName>
        <fullName evidence="1">Uncharacterized protein</fullName>
    </submittedName>
</protein>
<keyword evidence="2" id="KW-1185">Reference proteome</keyword>
<sequence length="244" mass="26913">MDLRQRDGAIPIVHENLTQLNLRIGVCSTHDILTFFSNCIFPNLKKLRISVHKMKAMQPDDQVFTINAFASLEFLKIEDDIRIPTDLLLSLLRGAPKLKGLSLHLSDIDGCNTDLGKVLEAMTIADGHCEMLPLLKGCSFFGLADAPETKFLLDATVVGRFIHSRFADLPEGCSSLDTIAIGGCFRFLADVEEEVALLSDDANPIDILIDEDNEPLPSFSCDNLQFETPFSSTYSNIVAHTKAN</sequence>
<dbReference type="AlphaFoldDB" id="A0A8H5F2V9"/>
<comment type="caution">
    <text evidence="1">The sequence shown here is derived from an EMBL/GenBank/DDBJ whole genome shotgun (WGS) entry which is preliminary data.</text>
</comment>
<dbReference type="EMBL" id="JAACJJ010000028">
    <property type="protein sequence ID" value="KAF5321283.1"/>
    <property type="molecule type" value="Genomic_DNA"/>
</dbReference>
<organism evidence="1 2">
    <name type="scientific">Psilocybe cf. subviscida</name>
    <dbReference type="NCBI Taxonomy" id="2480587"/>
    <lineage>
        <taxon>Eukaryota</taxon>
        <taxon>Fungi</taxon>
        <taxon>Dikarya</taxon>
        <taxon>Basidiomycota</taxon>
        <taxon>Agaricomycotina</taxon>
        <taxon>Agaricomycetes</taxon>
        <taxon>Agaricomycetidae</taxon>
        <taxon>Agaricales</taxon>
        <taxon>Agaricineae</taxon>
        <taxon>Strophariaceae</taxon>
        <taxon>Psilocybe</taxon>
    </lineage>
</organism>
<gene>
    <name evidence="1" type="ORF">D9619_001311</name>
</gene>
<dbReference type="Gene3D" id="3.80.10.10">
    <property type="entry name" value="Ribonuclease Inhibitor"/>
    <property type="match status" value="1"/>
</dbReference>
<reference evidence="1 2" key="1">
    <citation type="journal article" date="2020" name="ISME J.">
        <title>Uncovering the hidden diversity of litter-decomposition mechanisms in mushroom-forming fungi.</title>
        <authorList>
            <person name="Floudas D."/>
            <person name="Bentzer J."/>
            <person name="Ahren D."/>
            <person name="Johansson T."/>
            <person name="Persson P."/>
            <person name="Tunlid A."/>
        </authorList>
    </citation>
    <scope>NUCLEOTIDE SEQUENCE [LARGE SCALE GENOMIC DNA]</scope>
    <source>
        <strain evidence="1 2">CBS 101986</strain>
    </source>
</reference>
<evidence type="ECO:0000313" key="2">
    <source>
        <dbReference type="Proteomes" id="UP000567179"/>
    </source>
</evidence>